<feature type="compositionally biased region" description="Basic and acidic residues" evidence="1">
    <location>
        <begin position="379"/>
        <end position="395"/>
    </location>
</feature>
<keyword evidence="3" id="KW-0732">Signal</keyword>
<evidence type="ECO:0000256" key="3">
    <source>
        <dbReference type="SAM" id="SignalP"/>
    </source>
</evidence>
<protein>
    <submittedName>
        <fullName evidence="4">Uncharacterized protein</fullName>
    </submittedName>
</protein>
<keyword evidence="2" id="KW-1133">Transmembrane helix</keyword>
<feature type="transmembrane region" description="Helical" evidence="2">
    <location>
        <begin position="121"/>
        <end position="141"/>
    </location>
</feature>
<dbReference type="RefSeq" id="WP_117486342.1">
    <property type="nucleotide sequence ID" value="NZ_QVIG01000001.1"/>
</dbReference>
<accession>A0A372ZNY7</accession>
<name>A0A372ZNY7_9ACTN</name>
<feature type="transmembrane region" description="Helical" evidence="2">
    <location>
        <begin position="276"/>
        <end position="297"/>
    </location>
</feature>
<feature type="region of interest" description="Disordered" evidence="1">
    <location>
        <begin position="362"/>
        <end position="446"/>
    </location>
</feature>
<feature type="chain" id="PRO_5038478499" evidence="3">
    <location>
        <begin position="22"/>
        <end position="478"/>
    </location>
</feature>
<keyword evidence="2" id="KW-0812">Transmembrane</keyword>
<reference evidence="4 5" key="1">
    <citation type="submission" date="2018-08" db="EMBL/GenBank/DDBJ databases">
        <title>Diversity &amp; Physiological Properties of Lignin-Decomposing Actinobacteria from Soil.</title>
        <authorList>
            <person name="Roh S.G."/>
            <person name="Kim S.B."/>
        </authorList>
    </citation>
    <scope>NUCLEOTIDE SEQUENCE [LARGE SCALE GENOMIC DNA]</scope>
    <source>
        <strain evidence="4 5">MMS17-GH009</strain>
    </source>
</reference>
<feature type="transmembrane region" description="Helical" evidence="2">
    <location>
        <begin position="303"/>
        <end position="323"/>
    </location>
</feature>
<dbReference type="Proteomes" id="UP000263377">
    <property type="component" value="Unassembled WGS sequence"/>
</dbReference>
<gene>
    <name evidence="4" type="ORF">DR950_07005</name>
</gene>
<feature type="signal peptide" evidence="3">
    <location>
        <begin position="1"/>
        <end position="21"/>
    </location>
</feature>
<comment type="caution">
    <text evidence="4">The sequence shown here is derived from an EMBL/GenBank/DDBJ whole genome shotgun (WGS) entry which is preliminary data.</text>
</comment>
<evidence type="ECO:0000256" key="1">
    <source>
        <dbReference type="SAM" id="MobiDB-lite"/>
    </source>
</evidence>
<feature type="compositionally biased region" description="Gly residues" evidence="1">
    <location>
        <begin position="362"/>
        <end position="371"/>
    </location>
</feature>
<dbReference type="AlphaFoldDB" id="A0A372ZNY7"/>
<evidence type="ECO:0000313" key="5">
    <source>
        <dbReference type="Proteomes" id="UP000263377"/>
    </source>
</evidence>
<dbReference type="EMBL" id="QVIG01000001">
    <property type="protein sequence ID" value="RGD57573.1"/>
    <property type="molecule type" value="Genomic_DNA"/>
</dbReference>
<proteinExistence type="predicted"/>
<evidence type="ECO:0000313" key="4">
    <source>
        <dbReference type="EMBL" id="RGD57573.1"/>
    </source>
</evidence>
<feature type="transmembrane region" description="Helical" evidence="2">
    <location>
        <begin position="218"/>
        <end position="240"/>
    </location>
</feature>
<evidence type="ECO:0000256" key="2">
    <source>
        <dbReference type="SAM" id="Phobius"/>
    </source>
</evidence>
<feature type="transmembrane region" description="Helical" evidence="2">
    <location>
        <begin position="162"/>
        <end position="182"/>
    </location>
</feature>
<feature type="compositionally biased region" description="Gly residues" evidence="1">
    <location>
        <begin position="434"/>
        <end position="443"/>
    </location>
</feature>
<sequence length="478" mass="47832">MRRRIAAVLLSLAVVFGSATAIAPPAAADDGVVGSIVDFGCEQTAVGLVGRIFDTDWCESAGKATDKAVKEEWNSIWESAVGDWLEAAVELCRTLMAATLTIALKGPSLKLENTGLWNGNAVLAGMMAWLGLLVSVFGFMWQAGRMAVTGQAKHLLRAASGWGQNAMLSVFGVSLVALLLTAGDALTDGLVQGVFHDDTTAFDKIITTMVPNGIVNPVIVAGGAVVLILVGFVQLMLVFLRNSAIPIQCLLLPIAGAGRVGGDATQKWVTKLISSILVGIAYKPVLAVIICAGFTEFGKSDGFAAWLRGLATLMLGILAPGPLTRIFASLSEELGSGMAGSGAVGAMGAIGAMAGRGSGEIAGSGAEGAGGSQPTTAMEHAKRVEQARSRGKAADDEQDGGSDALAQTSRTGAGLIPNPTAPGDGASSAADAGGSAGAGGAAGAAGTATGAGPVIQVLDGLDQAVQQGAGEIGNGGHL</sequence>
<organism evidence="4 5">
    <name type="scientific">Kitasatospora xanthocidica</name>
    <dbReference type="NCBI Taxonomy" id="83382"/>
    <lineage>
        <taxon>Bacteria</taxon>
        <taxon>Bacillati</taxon>
        <taxon>Actinomycetota</taxon>
        <taxon>Actinomycetes</taxon>
        <taxon>Kitasatosporales</taxon>
        <taxon>Streptomycetaceae</taxon>
        <taxon>Kitasatospora</taxon>
    </lineage>
</organism>
<keyword evidence="2" id="KW-0472">Membrane</keyword>
<feature type="compositionally biased region" description="Low complexity" evidence="1">
    <location>
        <begin position="421"/>
        <end position="433"/>
    </location>
</feature>
<keyword evidence="5" id="KW-1185">Reference proteome</keyword>